<keyword evidence="1" id="KW-0812">Transmembrane</keyword>
<feature type="domain" description="EF-hand" evidence="2">
    <location>
        <begin position="45"/>
        <end position="80"/>
    </location>
</feature>
<dbReference type="PROSITE" id="PS50222">
    <property type="entry name" value="EF_HAND_2"/>
    <property type="match status" value="1"/>
</dbReference>
<sequence>MAASKANRELREYLDKNFKPVFDEYDHTDGIPLIELKKLLGESDLPKGKINRLIEAADVNGDEKITYDEFIHQLFFEDENVIKKLRIRKRVLNRAVLAIDPTAARRHQQEILAKSGFDEVDTYNWGEADVDNYIEAYDCRPPPIFIPLITLAEVNFARSCHLSTLLAFALDLFFLLLVSVRSLFTPRYPGGLQSGSVRCF</sequence>
<evidence type="ECO:0000256" key="1">
    <source>
        <dbReference type="SAM" id="Phobius"/>
    </source>
</evidence>
<dbReference type="Gene3D" id="1.10.238.10">
    <property type="entry name" value="EF-hand"/>
    <property type="match status" value="1"/>
</dbReference>
<name>A0A8E0RJK6_9TREM</name>
<accession>A0A8E0RJK6</accession>
<evidence type="ECO:0000313" key="3">
    <source>
        <dbReference type="EMBL" id="KAA0184452.1"/>
    </source>
</evidence>
<dbReference type="CDD" id="cd00051">
    <property type="entry name" value="EFh"/>
    <property type="match status" value="1"/>
</dbReference>
<feature type="transmembrane region" description="Helical" evidence="1">
    <location>
        <begin position="165"/>
        <end position="184"/>
    </location>
</feature>
<dbReference type="EMBL" id="LUCM01011091">
    <property type="protein sequence ID" value="KAA0184452.1"/>
    <property type="molecule type" value="Genomic_DNA"/>
</dbReference>
<dbReference type="SUPFAM" id="SSF47473">
    <property type="entry name" value="EF-hand"/>
    <property type="match status" value="1"/>
</dbReference>
<keyword evidence="1" id="KW-1133">Transmembrane helix</keyword>
<evidence type="ECO:0000313" key="4">
    <source>
        <dbReference type="Proteomes" id="UP000728185"/>
    </source>
</evidence>
<keyword evidence="4" id="KW-1185">Reference proteome</keyword>
<dbReference type="GO" id="GO:0005509">
    <property type="term" value="F:calcium ion binding"/>
    <property type="evidence" value="ECO:0007669"/>
    <property type="project" value="InterPro"/>
</dbReference>
<dbReference type="AlphaFoldDB" id="A0A8E0RJK6"/>
<protein>
    <submittedName>
        <fullName evidence="3">Rhomboid protein</fullName>
    </submittedName>
</protein>
<reference evidence="3" key="1">
    <citation type="submission" date="2019-05" db="EMBL/GenBank/DDBJ databases">
        <title>Annotation for the trematode Fasciolopsis buski.</title>
        <authorList>
            <person name="Choi Y.-J."/>
        </authorList>
    </citation>
    <scope>NUCLEOTIDE SEQUENCE</scope>
    <source>
        <strain evidence="3">HT</strain>
        <tissue evidence="3">Whole worm</tissue>
    </source>
</reference>
<keyword evidence="1" id="KW-0472">Membrane</keyword>
<dbReference type="InterPro" id="IPR002048">
    <property type="entry name" value="EF_hand_dom"/>
</dbReference>
<comment type="caution">
    <text evidence="3">The sequence shown here is derived from an EMBL/GenBank/DDBJ whole genome shotgun (WGS) entry which is preliminary data.</text>
</comment>
<organism evidence="3 4">
    <name type="scientific">Fasciolopsis buskii</name>
    <dbReference type="NCBI Taxonomy" id="27845"/>
    <lineage>
        <taxon>Eukaryota</taxon>
        <taxon>Metazoa</taxon>
        <taxon>Spiralia</taxon>
        <taxon>Lophotrochozoa</taxon>
        <taxon>Platyhelminthes</taxon>
        <taxon>Trematoda</taxon>
        <taxon>Digenea</taxon>
        <taxon>Plagiorchiida</taxon>
        <taxon>Echinostomata</taxon>
        <taxon>Echinostomatoidea</taxon>
        <taxon>Fasciolidae</taxon>
        <taxon>Fasciolopsis</taxon>
    </lineage>
</organism>
<gene>
    <name evidence="3" type="ORF">FBUS_06270</name>
</gene>
<evidence type="ECO:0000259" key="2">
    <source>
        <dbReference type="PROSITE" id="PS50222"/>
    </source>
</evidence>
<dbReference type="OrthoDB" id="418595at2759"/>
<dbReference type="InterPro" id="IPR011992">
    <property type="entry name" value="EF-hand-dom_pair"/>
</dbReference>
<proteinExistence type="predicted"/>
<dbReference type="Proteomes" id="UP000728185">
    <property type="component" value="Unassembled WGS sequence"/>
</dbReference>